<evidence type="ECO:0000313" key="3">
    <source>
        <dbReference type="Proteomes" id="UP000541352"/>
    </source>
</evidence>
<dbReference type="EMBL" id="JACIBY010000002">
    <property type="protein sequence ID" value="MBB3837319.1"/>
    <property type="molecule type" value="Genomic_DNA"/>
</dbReference>
<dbReference type="RefSeq" id="WP_183972053.1">
    <property type="nucleotide sequence ID" value="NZ_JACIBY010000002.1"/>
</dbReference>
<dbReference type="AlphaFoldDB" id="A0A7W5ZK34"/>
<keyword evidence="1" id="KW-0732">Signal</keyword>
<evidence type="ECO:0000313" key="2">
    <source>
        <dbReference type="EMBL" id="MBB3837319.1"/>
    </source>
</evidence>
<evidence type="ECO:0000256" key="1">
    <source>
        <dbReference type="SAM" id="SignalP"/>
    </source>
</evidence>
<dbReference type="SUPFAM" id="SSF56925">
    <property type="entry name" value="OMPA-like"/>
    <property type="match status" value="1"/>
</dbReference>
<keyword evidence="3" id="KW-1185">Reference proteome</keyword>
<feature type="chain" id="PRO_5031438951" evidence="1">
    <location>
        <begin position="25"/>
        <end position="175"/>
    </location>
</feature>
<sequence>MKKVLLSSLLALTAFFCASTSSLAQFSKGDKKVNIGVGLGSIGANASVEYGIMDDLGVGLFASYERPNTGLIGAALGVRYSYNEINIGPRAAYHLNRVLNMKDDKFDLYVAGGVLYRHVTYPYDYWYGSGIDSSYGSIRLLARVGAGFQFTNNLSGFAELGSGGSWLQAGISFKF</sequence>
<name>A0A7W5ZK34_9BACT</name>
<accession>A0A7W5ZK34</accession>
<proteinExistence type="predicted"/>
<feature type="signal peptide" evidence="1">
    <location>
        <begin position="1"/>
        <end position="24"/>
    </location>
</feature>
<organism evidence="2 3">
    <name type="scientific">Runella defluvii</name>
    <dbReference type="NCBI Taxonomy" id="370973"/>
    <lineage>
        <taxon>Bacteria</taxon>
        <taxon>Pseudomonadati</taxon>
        <taxon>Bacteroidota</taxon>
        <taxon>Cytophagia</taxon>
        <taxon>Cytophagales</taxon>
        <taxon>Spirosomataceae</taxon>
        <taxon>Runella</taxon>
    </lineage>
</organism>
<gene>
    <name evidence="2" type="ORF">FHS57_001313</name>
</gene>
<protein>
    <submittedName>
        <fullName evidence="2">Opacity protein-like surface antigen</fullName>
    </submittedName>
</protein>
<dbReference type="InterPro" id="IPR011250">
    <property type="entry name" value="OMP/PagP_B-barrel"/>
</dbReference>
<reference evidence="2 3" key="1">
    <citation type="submission" date="2020-08" db="EMBL/GenBank/DDBJ databases">
        <title>Genomic Encyclopedia of Type Strains, Phase IV (KMG-IV): sequencing the most valuable type-strain genomes for metagenomic binning, comparative biology and taxonomic classification.</title>
        <authorList>
            <person name="Goeker M."/>
        </authorList>
    </citation>
    <scope>NUCLEOTIDE SEQUENCE [LARGE SCALE GENOMIC DNA]</scope>
    <source>
        <strain evidence="2 3">DSM 17976</strain>
    </source>
</reference>
<comment type="caution">
    <text evidence="2">The sequence shown here is derived from an EMBL/GenBank/DDBJ whole genome shotgun (WGS) entry which is preliminary data.</text>
</comment>
<dbReference type="Proteomes" id="UP000541352">
    <property type="component" value="Unassembled WGS sequence"/>
</dbReference>